<dbReference type="Gene3D" id="1.10.630.10">
    <property type="entry name" value="Cytochrome P450"/>
    <property type="match status" value="2"/>
</dbReference>
<dbReference type="InterPro" id="IPR001128">
    <property type="entry name" value="Cyt_P450"/>
</dbReference>
<evidence type="ECO:0000256" key="10">
    <source>
        <dbReference type="PIRSR" id="PIRSR602401-1"/>
    </source>
</evidence>
<evidence type="ECO:0000256" key="1">
    <source>
        <dbReference type="ARBA" id="ARBA00001971"/>
    </source>
</evidence>
<evidence type="ECO:0000256" key="11">
    <source>
        <dbReference type="RuleBase" id="RU000461"/>
    </source>
</evidence>
<evidence type="ECO:0008006" key="15">
    <source>
        <dbReference type="Google" id="ProtNLM"/>
    </source>
</evidence>
<dbReference type="Proteomes" id="UP000008022">
    <property type="component" value="Unassembled WGS sequence"/>
</dbReference>
<dbReference type="PANTHER" id="PTHR47955">
    <property type="entry name" value="CYTOCHROME P450 FAMILY 71 PROTEIN"/>
    <property type="match status" value="1"/>
</dbReference>
<evidence type="ECO:0000256" key="12">
    <source>
        <dbReference type="SAM" id="Phobius"/>
    </source>
</evidence>
<dbReference type="PRINTS" id="PR00385">
    <property type="entry name" value="P450"/>
</dbReference>
<evidence type="ECO:0000256" key="6">
    <source>
        <dbReference type="ARBA" id="ARBA00022989"/>
    </source>
</evidence>
<reference evidence="14" key="1">
    <citation type="submission" date="2013-06" db="EMBL/GenBank/DDBJ databases">
        <authorList>
            <person name="Zhao Q."/>
        </authorList>
    </citation>
    <scope>NUCLEOTIDE SEQUENCE</scope>
    <source>
        <strain evidence="14">cv. W1943</strain>
    </source>
</reference>
<keyword evidence="5 10" id="KW-0479">Metal-binding</keyword>
<dbReference type="PRINTS" id="PR00463">
    <property type="entry name" value="EP450I"/>
</dbReference>
<keyword evidence="14" id="KW-1185">Reference proteome</keyword>
<dbReference type="GO" id="GO:0004497">
    <property type="term" value="F:monooxygenase activity"/>
    <property type="evidence" value="ECO:0007669"/>
    <property type="project" value="UniProtKB-KW"/>
</dbReference>
<accession>A0A0E0MXR4</accession>
<dbReference type="Pfam" id="PF00067">
    <property type="entry name" value="p450"/>
    <property type="match status" value="1"/>
</dbReference>
<dbReference type="InterPro" id="IPR036396">
    <property type="entry name" value="Cyt_P450_sf"/>
</dbReference>
<evidence type="ECO:0000256" key="4">
    <source>
        <dbReference type="ARBA" id="ARBA00022692"/>
    </source>
</evidence>
<evidence type="ECO:0000313" key="13">
    <source>
        <dbReference type="EnsemblPlants" id="ORUFI01G21160.2"/>
    </source>
</evidence>
<evidence type="ECO:0000313" key="14">
    <source>
        <dbReference type="Proteomes" id="UP000008022"/>
    </source>
</evidence>
<keyword evidence="7 11" id="KW-0560">Oxidoreductase</keyword>
<dbReference type="GO" id="GO:0005506">
    <property type="term" value="F:iron ion binding"/>
    <property type="evidence" value="ECO:0007669"/>
    <property type="project" value="InterPro"/>
</dbReference>
<keyword evidence="6 12" id="KW-1133">Transmembrane helix</keyword>
<comment type="cofactor">
    <cofactor evidence="1 10">
        <name>heme</name>
        <dbReference type="ChEBI" id="CHEBI:30413"/>
    </cofactor>
</comment>
<sequence length="447" mass="50574">MEQAAGLVYQLFQHEMFPWTFSVLALFPFLLLVLHYLATNHRTPTTCKETKNHHPPPPSPPRLPIIGHLHLIGGLLHVSLRELAHRYGPDLMLLHLGQVPNLIVSSPRAAEAVLRTHDLVFASRPYSLIADILLYGPSDWRQSRRIITTHLLTNKKVRSYRVAREEEARNTRKLWDELLDEIIDERMSKQQCEHDEGNDQDEMNFVNVLLLQEQGITREHLKAILVDMYQAGTETSSVVLVFAMAELMQKPHLMAKLQAELRTTIPKQGHELITERDLTDMTYLKAVIKETLRLHPPTPLLLPHLAMADCNIDGYTVRSGTRVIVNAWAIGRNSESWEAAEEFLPERFVDDGSAANVDFIGTDFQFLPFGAGRRICPGINFASASMEIILANLLYHFDWDVSAEAAIDKDGIDMAEAFGLSVQLKEKLLLVPVDYKDGMQDSAVILL</sequence>
<keyword evidence="9 11" id="KW-0503">Monooxygenase</keyword>
<organism evidence="13 14">
    <name type="scientific">Oryza rufipogon</name>
    <name type="common">Brownbeard rice</name>
    <name type="synonym">Asian wild rice</name>
    <dbReference type="NCBI Taxonomy" id="4529"/>
    <lineage>
        <taxon>Eukaryota</taxon>
        <taxon>Viridiplantae</taxon>
        <taxon>Streptophyta</taxon>
        <taxon>Embryophyta</taxon>
        <taxon>Tracheophyta</taxon>
        <taxon>Spermatophyta</taxon>
        <taxon>Magnoliopsida</taxon>
        <taxon>Liliopsida</taxon>
        <taxon>Poales</taxon>
        <taxon>Poaceae</taxon>
        <taxon>BOP clade</taxon>
        <taxon>Oryzoideae</taxon>
        <taxon>Oryzeae</taxon>
        <taxon>Oryzinae</taxon>
        <taxon>Oryza</taxon>
    </lineage>
</organism>
<proteinExistence type="inferred from homology"/>
<dbReference type="PANTHER" id="PTHR47955:SF14">
    <property type="entry name" value="OS01G0543600 PROTEIN"/>
    <property type="match status" value="1"/>
</dbReference>
<dbReference type="EnsemblPlants" id="ORUFI01G21160.2">
    <property type="protein sequence ID" value="ORUFI01G21160.2"/>
    <property type="gene ID" value="ORUFI01G21160"/>
</dbReference>
<keyword evidence="3 10" id="KW-0349">Heme</keyword>
<evidence type="ECO:0000256" key="9">
    <source>
        <dbReference type="ARBA" id="ARBA00023033"/>
    </source>
</evidence>
<feature type="transmembrane region" description="Helical" evidence="12">
    <location>
        <begin position="16"/>
        <end position="38"/>
    </location>
</feature>
<dbReference type="InterPro" id="IPR002401">
    <property type="entry name" value="Cyt_P450_E_grp-I"/>
</dbReference>
<protein>
    <recommendedName>
        <fullName evidence="15">Cytochrome P450</fullName>
    </recommendedName>
</protein>
<dbReference type="GO" id="GO:0020037">
    <property type="term" value="F:heme binding"/>
    <property type="evidence" value="ECO:0007669"/>
    <property type="project" value="InterPro"/>
</dbReference>
<keyword evidence="8 10" id="KW-0408">Iron</keyword>
<dbReference type="PROSITE" id="PS00086">
    <property type="entry name" value="CYTOCHROME_P450"/>
    <property type="match status" value="1"/>
</dbReference>
<dbReference type="GO" id="GO:0016705">
    <property type="term" value="F:oxidoreductase activity, acting on paired donors, with incorporation or reduction of molecular oxygen"/>
    <property type="evidence" value="ECO:0007669"/>
    <property type="project" value="InterPro"/>
</dbReference>
<comment type="similarity">
    <text evidence="2 11">Belongs to the cytochrome P450 family.</text>
</comment>
<feature type="binding site" description="axial binding residue" evidence="10">
    <location>
        <position position="376"/>
    </location>
    <ligand>
        <name>heme</name>
        <dbReference type="ChEBI" id="CHEBI:30413"/>
    </ligand>
    <ligandPart>
        <name>Fe</name>
        <dbReference type="ChEBI" id="CHEBI:18248"/>
    </ligandPart>
</feature>
<dbReference type="HOGENOM" id="CLU_001570_4_1_1"/>
<dbReference type="InterPro" id="IPR017972">
    <property type="entry name" value="Cyt_P450_CS"/>
</dbReference>
<reference evidence="13" key="2">
    <citation type="submission" date="2015-06" db="UniProtKB">
        <authorList>
            <consortium name="EnsemblPlants"/>
        </authorList>
    </citation>
    <scope>IDENTIFICATION</scope>
</reference>
<evidence type="ECO:0000256" key="3">
    <source>
        <dbReference type="ARBA" id="ARBA00022617"/>
    </source>
</evidence>
<evidence type="ECO:0000256" key="7">
    <source>
        <dbReference type="ARBA" id="ARBA00023002"/>
    </source>
</evidence>
<keyword evidence="12" id="KW-0472">Membrane</keyword>
<evidence type="ECO:0000256" key="2">
    <source>
        <dbReference type="ARBA" id="ARBA00010617"/>
    </source>
</evidence>
<evidence type="ECO:0000256" key="5">
    <source>
        <dbReference type="ARBA" id="ARBA00022723"/>
    </source>
</evidence>
<dbReference type="FunFam" id="1.10.630.10:FF:000126">
    <property type="entry name" value="Predicted protein"/>
    <property type="match status" value="1"/>
</dbReference>
<dbReference type="SUPFAM" id="SSF48264">
    <property type="entry name" value="Cytochrome P450"/>
    <property type="match status" value="1"/>
</dbReference>
<name>A0A0E0MXR4_ORYRU</name>
<keyword evidence="4 12" id="KW-0812">Transmembrane</keyword>
<evidence type="ECO:0000256" key="8">
    <source>
        <dbReference type="ARBA" id="ARBA00023004"/>
    </source>
</evidence>
<dbReference type="AlphaFoldDB" id="A0A0E0MXR4"/>
<dbReference type="Gramene" id="ORUFI01G21160.2">
    <property type="protein sequence ID" value="ORUFI01G21160.2"/>
    <property type="gene ID" value="ORUFI01G21160"/>
</dbReference>